<keyword evidence="4" id="KW-1185">Reference proteome</keyword>
<dbReference type="EnsemblPlants" id="OBART02G02820.1">
    <property type="protein sequence ID" value="OBART02G02820.1"/>
    <property type="gene ID" value="OBART02G02820"/>
</dbReference>
<dbReference type="Proteomes" id="UP000026960">
    <property type="component" value="Chromosome 2"/>
</dbReference>
<reference evidence="3" key="2">
    <citation type="submission" date="2015-03" db="UniProtKB">
        <authorList>
            <consortium name="EnsemblPlants"/>
        </authorList>
    </citation>
    <scope>IDENTIFICATION</scope>
</reference>
<dbReference type="PaxDb" id="65489-OBART02G02790.1"/>
<dbReference type="STRING" id="65489.A0A0D3F0D0"/>
<accession>A0A0D3F0D0</accession>
<protein>
    <submittedName>
        <fullName evidence="3">Uncharacterized protein</fullName>
    </submittedName>
</protein>
<evidence type="ECO:0000256" key="2">
    <source>
        <dbReference type="SAM" id="Phobius"/>
    </source>
</evidence>
<organism evidence="3">
    <name type="scientific">Oryza barthii</name>
    <dbReference type="NCBI Taxonomy" id="65489"/>
    <lineage>
        <taxon>Eukaryota</taxon>
        <taxon>Viridiplantae</taxon>
        <taxon>Streptophyta</taxon>
        <taxon>Embryophyta</taxon>
        <taxon>Tracheophyta</taxon>
        <taxon>Spermatophyta</taxon>
        <taxon>Magnoliopsida</taxon>
        <taxon>Liliopsida</taxon>
        <taxon>Poales</taxon>
        <taxon>Poaceae</taxon>
        <taxon>BOP clade</taxon>
        <taxon>Oryzoideae</taxon>
        <taxon>Oryzeae</taxon>
        <taxon>Oryzinae</taxon>
        <taxon>Oryza</taxon>
    </lineage>
</organism>
<keyword evidence="2" id="KW-0472">Membrane</keyword>
<dbReference type="Gramene" id="OBART02G02790.1">
    <property type="protein sequence ID" value="OBART02G02790.1"/>
    <property type="gene ID" value="OBART02G02790"/>
</dbReference>
<keyword evidence="2" id="KW-1133">Transmembrane helix</keyword>
<evidence type="ECO:0000313" key="3">
    <source>
        <dbReference type="EnsemblPlants" id="OBART02G02820.1"/>
    </source>
</evidence>
<evidence type="ECO:0000256" key="1">
    <source>
        <dbReference type="SAM" id="MobiDB-lite"/>
    </source>
</evidence>
<reference evidence="3" key="1">
    <citation type="journal article" date="2009" name="Rice">
        <title>De Novo Next Generation Sequencing of Plant Genomes.</title>
        <authorList>
            <person name="Rounsley S."/>
            <person name="Marri P.R."/>
            <person name="Yu Y."/>
            <person name="He R."/>
            <person name="Sisneros N."/>
            <person name="Goicoechea J.L."/>
            <person name="Lee S.J."/>
            <person name="Angelova A."/>
            <person name="Kudrna D."/>
            <person name="Luo M."/>
            <person name="Affourtit J."/>
            <person name="Desany B."/>
            <person name="Knight J."/>
            <person name="Niazi F."/>
            <person name="Egholm M."/>
            <person name="Wing R.A."/>
        </authorList>
    </citation>
    <scope>NUCLEOTIDE SEQUENCE [LARGE SCALE GENOMIC DNA]</scope>
    <source>
        <strain evidence="3">IRGC 105608</strain>
    </source>
</reference>
<feature type="region of interest" description="Disordered" evidence="1">
    <location>
        <begin position="51"/>
        <end position="104"/>
    </location>
</feature>
<proteinExistence type="predicted"/>
<feature type="transmembrane region" description="Helical" evidence="2">
    <location>
        <begin position="12"/>
        <end position="34"/>
    </location>
</feature>
<evidence type="ECO:0000313" key="4">
    <source>
        <dbReference type="Proteomes" id="UP000026960"/>
    </source>
</evidence>
<dbReference type="AlphaFoldDB" id="A0A0D3F0D0"/>
<dbReference type="HOGENOM" id="CLU_178810_0_0_1"/>
<feature type="compositionally biased region" description="Basic and acidic residues" evidence="1">
    <location>
        <begin position="81"/>
        <end position="94"/>
    </location>
</feature>
<dbReference type="EnsemblPlants" id="OBART02G02790.1">
    <property type="protein sequence ID" value="OBART02G02790.1"/>
    <property type="gene ID" value="OBART02G02790"/>
</dbReference>
<name>A0A0D3F0D0_9ORYZ</name>
<keyword evidence="2" id="KW-0812">Transmembrane</keyword>
<dbReference type="Gramene" id="OBART02G02820.1">
    <property type="protein sequence ID" value="OBART02G02820.1"/>
    <property type="gene ID" value="OBART02G02820"/>
</dbReference>
<sequence length="104" mass="10924">MAPPRRRPYAVVVPAVRVAVLAVVVVVVLLVLLCGPCDGGARHMLQEEISGGAWARRSPEPGAAGVLHRRTSDFLPPSGPSERHNARLDADVAEHGQSPPPASP</sequence>